<dbReference type="AlphaFoldDB" id="A0A2N6T0V3"/>
<organism evidence="9 10">
    <name type="scientific">Corynebacterium xerosis</name>
    <dbReference type="NCBI Taxonomy" id="1725"/>
    <lineage>
        <taxon>Bacteria</taxon>
        <taxon>Bacillati</taxon>
        <taxon>Actinomycetota</taxon>
        <taxon>Actinomycetes</taxon>
        <taxon>Mycobacteriales</taxon>
        <taxon>Corynebacteriaceae</taxon>
        <taxon>Corynebacterium</taxon>
    </lineage>
</organism>
<keyword evidence="3" id="KW-0560">Oxidoreductase</keyword>
<dbReference type="PROSITE" id="PS51352">
    <property type="entry name" value="THIOREDOXIN_2"/>
    <property type="match status" value="1"/>
</dbReference>
<accession>A0A2N6T0V3</accession>
<feature type="domain" description="Thioredoxin" evidence="8">
    <location>
        <begin position="167"/>
        <end position="364"/>
    </location>
</feature>
<evidence type="ECO:0000313" key="10">
    <source>
        <dbReference type="Proteomes" id="UP000235363"/>
    </source>
</evidence>
<dbReference type="PANTHER" id="PTHR13887">
    <property type="entry name" value="GLUTATHIONE S-TRANSFERASE KAPPA"/>
    <property type="match status" value="1"/>
</dbReference>
<evidence type="ECO:0000313" key="9">
    <source>
        <dbReference type="EMBL" id="PMC62946.1"/>
    </source>
</evidence>
<feature type="transmembrane region" description="Helical" evidence="7">
    <location>
        <begin position="110"/>
        <end position="128"/>
    </location>
</feature>
<evidence type="ECO:0000256" key="2">
    <source>
        <dbReference type="ARBA" id="ARBA00022729"/>
    </source>
</evidence>
<evidence type="ECO:0000256" key="3">
    <source>
        <dbReference type="ARBA" id="ARBA00023002"/>
    </source>
</evidence>
<dbReference type="Proteomes" id="UP000235363">
    <property type="component" value="Unassembled WGS sequence"/>
</dbReference>
<comment type="similarity">
    <text evidence="1">Belongs to the thioredoxin family. DsbA subfamily.</text>
</comment>
<evidence type="ECO:0000256" key="7">
    <source>
        <dbReference type="SAM" id="Phobius"/>
    </source>
</evidence>
<dbReference type="Gene3D" id="3.40.30.10">
    <property type="entry name" value="Glutaredoxin"/>
    <property type="match status" value="1"/>
</dbReference>
<dbReference type="InterPro" id="IPR036249">
    <property type="entry name" value="Thioredoxin-like_sf"/>
</dbReference>
<keyword evidence="7" id="KW-0812">Transmembrane</keyword>
<dbReference type="Pfam" id="PF13462">
    <property type="entry name" value="Thioredoxin_4"/>
    <property type="match status" value="1"/>
</dbReference>
<evidence type="ECO:0000256" key="5">
    <source>
        <dbReference type="ARBA" id="ARBA00023284"/>
    </source>
</evidence>
<keyword evidence="5" id="KW-0676">Redox-active center</keyword>
<feature type="region of interest" description="Disordered" evidence="6">
    <location>
        <begin position="1"/>
        <end position="100"/>
    </location>
</feature>
<evidence type="ECO:0000256" key="1">
    <source>
        <dbReference type="ARBA" id="ARBA00005791"/>
    </source>
</evidence>
<dbReference type="EMBL" id="PNHF01000004">
    <property type="protein sequence ID" value="PMC62946.1"/>
    <property type="molecule type" value="Genomic_DNA"/>
</dbReference>
<feature type="compositionally biased region" description="Basic and acidic residues" evidence="6">
    <location>
        <begin position="1"/>
        <end position="16"/>
    </location>
</feature>
<evidence type="ECO:0000256" key="4">
    <source>
        <dbReference type="ARBA" id="ARBA00023157"/>
    </source>
</evidence>
<keyword evidence="4" id="KW-1015">Disulfide bond</keyword>
<evidence type="ECO:0000259" key="8">
    <source>
        <dbReference type="PROSITE" id="PS51352"/>
    </source>
</evidence>
<dbReference type="SUPFAM" id="SSF52833">
    <property type="entry name" value="Thioredoxin-like"/>
    <property type="match status" value="1"/>
</dbReference>
<feature type="compositionally biased region" description="Low complexity" evidence="6">
    <location>
        <begin position="53"/>
        <end position="78"/>
    </location>
</feature>
<keyword evidence="2" id="KW-0732">Signal</keyword>
<evidence type="ECO:0000256" key="6">
    <source>
        <dbReference type="SAM" id="MobiDB-lite"/>
    </source>
</evidence>
<name>A0A2N6T0V3_9CORY</name>
<dbReference type="GO" id="GO:0016491">
    <property type="term" value="F:oxidoreductase activity"/>
    <property type="evidence" value="ECO:0007669"/>
    <property type="project" value="UniProtKB-KW"/>
</dbReference>
<comment type="caution">
    <text evidence="9">The sequence shown here is derived from an EMBL/GenBank/DDBJ whole genome shotgun (WGS) entry which is preliminary data.</text>
</comment>
<protein>
    <submittedName>
        <fullName evidence="9">Disulfide bond formation protein DsbA</fullName>
    </submittedName>
</protein>
<dbReference type="PANTHER" id="PTHR13887:SF14">
    <property type="entry name" value="DISULFIDE BOND FORMATION PROTEIN D"/>
    <property type="match status" value="1"/>
</dbReference>
<dbReference type="InterPro" id="IPR013766">
    <property type="entry name" value="Thioredoxin_domain"/>
</dbReference>
<dbReference type="InterPro" id="IPR012336">
    <property type="entry name" value="Thioredoxin-like_fold"/>
</dbReference>
<gene>
    <name evidence="9" type="ORF">CJ204_02600</name>
</gene>
<sequence length="371" mass="38077">MGRMTRPDDADPRTPDDANVPDGRPVGDSGRDGAPAGTPGEPVELGWGRDPGDPAGPAAVDANSTVGAVSGAKAADGAADGDDAAGDAAAGAADERPADARSMKTVPPALWVWFAAVLLLVGGLGFLAGDRFGPGGGAGDGVNLAGATAGSNDGGPVAKEDGTYDATIMGPRAGSAIATMDDISEVHRRDEADPFAMGAVDAPVVMTMFSDFECPFCARYAQDTQPNLTADYVDAGLLRIEWNDSAGTPPSAQAAQAGRAAAAQGKFWEFQDAAFDAAVAKGNGHPEFTVDELVEIARTAGVEDVDLFKKQLEDGTWEKPVQEANAYAQSIGVQGTPMFVIGATPLTGALPEENFRDTIELELMKAERAQR</sequence>
<reference evidence="9 10" key="1">
    <citation type="submission" date="2017-09" db="EMBL/GenBank/DDBJ databases">
        <title>Bacterial strain isolated from the female urinary microbiota.</title>
        <authorList>
            <person name="Thomas-White K."/>
            <person name="Kumar N."/>
            <person name="Forster S."/>
            <person name="Putonti C."/>
            <person name="Lawley T."/>
            <person name="Wolfe A.J."/>
        </authorList>
    </citation>
    <scope>NUCLEOTIDE SEQUENCE [LARGE SCALE GENOMIC DNA]</scope>
    <source>
        <strain evidence="9 10">UMB0908</strain>
    </source>
</reference>
<proteinExistence type="inferred from homology"/>
<keyword evidence="7" id="KW-1133">Transmembrane helix</keyword>
<keyword evidence="7" id="KW-0472">Membrane</keyword>
<dbReference type="STRING" id="1725.WU86_11560"/>